<name>A0A0C3NSE1_PISTI</name>
<proteinExistence type="predicted"/>
<dbReference type="Proteomes" id="UP000054217">
    <property type="component" value="Unassembled WGS sequence"/>
</dbReference>
<dbReference type="InParanoid" id="A0A0C3NSE1"/>
<reference evidence="1 2" key="1">
    <citation type="submission" date="2014-04" db="EMBL/GenBank/DDBJ databases">
        <authorList>
            <consortium name="DOE Joint Genome Institute"/>
            <person name="Kuo A."/>
            <person name="Kohler A."/>
            <person name="Costa M.D."/>
            <person name="Nagy L.G."/>
            <person name="Floudas D."/>
            <person name="Copeland A."/>
            <person name="Barry K.W."/>
            <person name="Cichocki N."/>
            <person name="Veneault-Fourrey C."/>
            <person name="LaButti K."/>
            <person name="Lindquist E.A."/>
            <person name="Lipzen A."/>
            <person name="Lundell T."/>
            <person name="Morin E."/>
            <person name="Murat C."/>
            <person name="Sun H."/>
            <person name="Tunlid A."/>
            <person name="Henrissat B."/>
            <person name="Grigoriev I.V."/>
            <person name="Hibbett D.S."/>
            <person name="Martin F."/>
            <person name="Nordberg H.P."/>
            <person name="Cantor M.N."/>
            <person name="Hua S.X."/>
        </authorList>
    </citation>
    <scope>NUCLEOTIDE SEQUENCE [LARGE SCALE GENOMIC DNA]</scope>
    <source>
        <strain evidence="1 2">Marx 270</strain>
    </source>
</reference>
<dbReference type="HOGENOM" id="CLU_2074140_0_0_1"/>
<keyword evidence="2" id="KW-1185">Reference proteome</keyword>
<dbReference type="EMBL" id="KN832018">
    <property type="protein sequence ID" value="KIN98198.1"/>
    <property type="molecule type" value="Genomic_DNA"/>
</dbReference>
<evidence type="ECO:0000313" key="1">
    <source>
        <dbReference type="EMBL" id="KIN98198.1"/>
    </source>
</evidence>
<dbReference type="AlphaFoldDB" id="A0A0C3NSE1"/>
<protein>
    <submittedName>
        <fullName evidence="1">Uncharacterized protein</fullName>
    </submittedName>
</protein>
<reference evidence="2" key="2">
    <citation type="submission" date="2015-01" db="EMBL/GenBank/DDBJ databases">
        <title>Evolutionary Origins and Diversification of the Mycorrhizal Mutualists.</title>
        <authorList>
            <consortium name="DOE Joint Genome Institute"/>
            <consortium name="Mycorrhizal Genomics Consortium"/>
            <person name="Kohler A."/>
            <person name="Kuo A."/>
            <person name="Nagy L.G."/>
            <person name="Floudas D."/>
            <person name="Copeland A."/>
            <person name="Barry K.W."/>
            <person name="Cichocki N."/>
            <person name="Veneault-Fourrey C."/>
            <person name="LaButti K."/>
            <person name="Lindquist E.A."/>
            <person name="Lipzen A."/>
            <person name="Lundell T."/>
            <person name="Morin E."/>
            <person name="Murat C."/>
            <person name="Riley R."/>
            <person name="Ohm R."/>
            <person name="Sun H."/>
            <person name="Tunlid A."/>
            <person name="Henrissat B."/>
            <person name="Grigoriev I.V."/>
            <person name="Hibbett D.S."/>
            <person name="Martin F."/>
        </authorList>
    </citation>
    <scope>NUCLEOTIDE SEQUENCE [LARGE SCALE GENOMIC DNA]</scope>
    <source>
        <strain evidence="2">Marx 270</strain>
    </source>
</reference>
<gene>
    <name evidence="1" type="ORF">M404DRAFT_1005564</name>
</gene>
<organism evidence="1 2">
    <name type="scientific">Pisolithus tinctorius Marx 270</name>
    <dbReference type="NCBI Taxonomy" id="870435"/>
    <lineage>
        <taxon>Eukaryota</taxon>
        <taxon>Fungi</taxon>
        <taxon>Dikarya</taxon>
        <taxon>Basidiomycota</taxon>
        <taxon>Agaricomycotina</taxon>
        <taxon>Agaricomycetes</taxon>
        <taxon>Agaricomycetidae</taxon>
        <taxon>Boletales</taxon>
        <taxon>Sclerodermatineae</taxon>
        <taxon>Pisolithaceae</taxon>
        <taxon>Pisolithus</taxon>
    </lineage>
</organism>
<sequence>MPCPRRWGQVRAKKPTSKAHNSRMLLDLNGGVGEVLSGVSLGAFLLFLLVSQCPPPQSDNPSLVDIPNLNSHPPSNICPLCLLNHYLSHLNNKTKTLPPENPVVSVSRDLQLTCQFIG</sequence>
<accession>A0A0C3NSE1</accession>
<evidence type="ECO:0000313" key="2">
    <source>
        <dbReference type="Proteomes" id="UP000054217"/>
    </source>
</evidence>